<feature type="domain" description="DNA-directed RNA polymerase RpoA/D/Rpb3-type" evidence="4">
    <location>
        <begin position="27"/>
        <end position="266"/>
    </location>
</feature>
<keyword evidence="2" id="KW-0804">Transcription</keyword>
<dbReference type="InterPro" id="IPR050518">
    <property type="entry name" value="Rpo3/RPB3_RNA_Pol_subunit"/>
</dbReference>
<keyword evidence="1" id="KW-0240">DNA-directed RNA polymerase</keyword>
<reference evidence="5 6" key="1">
    <citation type="submission" date="2023-09" db="EMBL/GenBank/DDBJ databases">
        <title>Pangenome analysis of Batrachochytrium dendrobatidis and related Chytrids.</title>
        <authorList>
            <person name="Yacoub M.N."/>
            <person name="Stajich J.E."/>
            <person name="James T.Y."/>
        </authorList>
    </citation>
    <scope>NUCLEOTIDE SEQUENCE [LARGE SCALE GENOMIC DNA]</scope>
    <source>
        <strain evidence="5 6">JEL0888</strain>
    </source>
</reference>
<evidence type="ECO:0000259" key="4">
    <source>
        <dbReference type="SMART" id="SM00662"/>
    </source>
</evidence>
<evidence type="ECO:0000256" key="1">
    <source>
        <dbReference type="ARBA" id="ARBA00022478"/>
    </source>
</evidence>
<dbReference type="InterPro" id="IPR022842">
    <property type="entry name" value="RNAP_Rpo3/Rpb3/RPAC1"/>
</dbReference>
<dbReference type="InterPro" id="IPR036603">
    <property type="entry name" value="RBP11-like"/>
</dbReference>
<sequence length="286" mass="31840">MDATAFAQETGPTITLLEVKDSPETRSVSFILSKTDLATANALRRVMIAEVPTMAIDLVEFESNTSVLTDEFLAHRLGLIPLNSEQVGTITYTRECSCQQYCPQCSVELHLNVRCTEDHTREVTTRDLVSSHTSIAPVLNGPNDRGILIAKLRKGQEINLRCIAKKGTAKEHAKWSPCAGVAFEYDPHNRLRHTTYWIEDDVKSEWPVSANGRFEPEVAEDEPFDYNAKPEAFYMTVEGTGALDPKEIVTTGLRILQAKLSLVQLLLKEIAEERGAVARPPMNGFH</sequence>
<dbReference type="InterPro" id="IPR011263">
    <property type="entry name" value="DNA-dir_RNA_pol_RpoA/D/Rpb3"/>
</dbReference>
<gene>
    <name evidence="5" type="primary">rpb3</name>
    <name evidence="5" type="ORF">HK105_207634</name>
</gene>
<dbReference type="SUPFAM" id="SSF56553">
    <property type="entry name" value="Insert subdomain of RNA polymerase alpha subunit"/>
    <property type="match status" value="1"/>
</dbReference>
<dbReference type="Pfam" id="PF01000">
    <property type="entry name" value="RNA_pol_A_bac"/>
    <property type="match status" value="1"/>
</dbReference>
<accession>A0ABR4N000</accession>
<dbReference type="PROSITE" id="PS00446">
    <property type="entry name" value="RNA_POL_D_30KD"/>
    <property type="match status" value="1"/>
</dbReference>
<evidence type="ECO:0000313" key="5">
    <source>
        <dbReference type="EMBL" id="KAL2912853.1"/>
    </source>
</evidence>
<dbReference type="PANTHER" id="PTHR11800:SF2">
    <property type="entry name" value="DNA-DIRECTED RNA POLYMERASE II SUBUNIT RPB3"/>
    <property type="match status" value="1"/>
</dbReference>
<name>A0ABR4N000_9FUNG</name>
<dbReference type="SMART" id="SM00662">
    <property type="entry name" value="RPOLD"/>
    <property type="match status" value="1"/>
</dbReference>
<dbReference type="PANTHER" id="PTHR11800">
    <property type="entry name" value="DNA-DIRECTED RNA POLYMERASE"/>
    <property type="match status" value="1"/>
</dbReference>
<organism evidence="5 6">
    <name type="scientific">Polyrhizophydium stewartii</name>
    <dbReference type="NCBI Taxonomy" id="2732419"/>
    <lineage>
        <taxon>Eukaryota</taxon>
        <taxon>Fungi</taxon>
        <taxon>Fungi incertae sedis</taxon>
        <taxon>Chytridiomycota</taxon>
        <taxon>Chytridiomycota incertae sedis</taxon>
        <taxon>Chytridiomycetes</taxon>
        <taxon>Rhizophydiales</taxon>
        <taxon>Rhizophydiales incertae sedis</taxon>
        <taxon>Polyrhizophydium</taxon>
    </lineage>
</organism>
<dbReference type="InterPro" id="IPR036643">
    <property type="entry name" value="RNApol_insert_sf"/>
</dbReference>
<dbReference type="HAMAP" id="MF_00320">
    <property type="entry name" value="RNApol_arch_Rpo3"/>
    <property type="match status" value="1"/>
</dbReference>
<evidence type="ECO:0000256" key="3">
    <source>
        <dbReference type="ARBA" id="ARBA00025804"/>
    </source>
</evidence>
<dbReference type="SUPFAM" id="SSF55257">
    <property type="entry name" value="RBP11-like subunits of RNA polymerase"/>
    <property type="match status" value="1"/>
</dbReference>
<dbReference type="Gene3D" id="3.30.1360.10">
    <property type="entry name" value="RNA polymerase, RBP11-like subunit"/>
    <property type="match status" value="1"/>
</dbReference>
<dbReference type="NCBIfam" id="NF001988">
    <property type="entry name" value="PRK00783.1"/>
    <property type="match status" value="1"/>
</dbReference>
<dbReference type="Pfam" id="PF01193">
    <property type="entry name" value="RNA_pol_L"/>
    <property type="match status" value="1"/>
</dbReference>
<proteinExistence type="inferred from homology"/>
<dbReference type="CDD" id="cd07031">
    <property type="entry name" value="RNAP_II_RPB3"/>
    <property type="match status" value="1"/>
</dbReference>
<comment type="similarity">
    <text evidence="3">Belongs to the archaeal Rpo3/eukaryotic RPB3 RNA polymerase subunit family.</text>
</comment>
<comment type="caution">
    <text evidence="5">The sequence shown here is derived from an EMBL/GenBank/DDBJ whole genome shotgun (WGS) entry which is preliminary data.</text>
</comment>
<dbReference type="EMBL" id="JADGIZ020000056">
    <property type="protein sequence ID" value="KAL2912853.1"/>
    <property type="molecule type" value="Genomic_DNA"/>
</dbReference>
<dbReference type="InterPro" id="IPR001514">
    <property type="entry name" value="DNA-dir_RNA_pol_30-40kDasu_CS"/>
</dbReference>
<protein>
    <submittedName>
        <fullName evidence="5">RNA polymerase II subunit 3</fullName>
    </submittedName>
</protein>
<evidence type="ECO:0000313" key="6">
    <source>
        <dbReference type="Proteomes" id="UP001527925"/>
    </source>
</evidence>
<dbReference type="Proteomes" id="UP001527925">
    <property type="component" value="Unassembled WGS sequence"/>
</dbReference>
<dbReference type="Gene3D" id="2.170.120.12">
    <property type="entry name" value="DNA-directed RNA polymerase, insert domain"/>
    <property type="match status" value="1"/>
</dbReference>
<evidence type="ECO:0000256" key="2">
    <source>
        <dbReference type="ARBA" id="ARBA00023163"/>
    </source>
</evidence>
<dbReference type="InterPro" id="IPR011262">
    <property type="entry name" value="DNA-dir_RNA_pol_insert"/>
</dbReference>
<keyword evidence="6" id="KW-1185">Reference proteome</keyword>